<gene>
    <name evidence="1" type="ORF">LOK49_LG03G02746</name>
</gene>
<dbReference type="EMBL" id="CM045763">
    <property type="protein sequence ID" value="KAI8022807.1"/>
    <property type="molecule type" value="Genomic_DNA"/>
</dbReference>
<evidence type="ECO:0000313" key="2">
    <source>
        <dbReference type="Proteomes" id="UP001060215"/>
    </source>
</evidence>
<reference evidence="1 2" key="1">
    <citation type="journal article" date="2022" name="Plant J.">
        <title>Chromosome-level genome of Camellia lanceoleosa provides a valuable resource for understanding genome evolution and self-incompatibility.</title>
        <authorList>
            <person name="Gong W."/>
            <person name="Xiao S."/>
            <person name="Wang L."/>
            <person name="Liao Z."/>
            <person name="Chang Y."/>
            <person name="Mo W."/>
            <person name="Hu G."/>
            <person name="Li W."/>
            <person name="Zhao G."/>
            <person name="Zhu H."/>
            <person name="Hu X."/>
            <person name="Ji K."/>
            <person name="Xiang X."/>
            <person name="Song Q."/>
            <person name="Yuan D."/>
            <person name="Jin S."/>
            <person name="Zhang L."/>
        </authorList>
    </citation>
    <scope>NUCLEOTIDE SEQUENCE [LARGE SCALE GENOMIC DNA]</scope>
    <source>
        <strain evidence="1">SQ_2022a</strain>
    </source>
</reference>
<proteinExistence type="predicted"/>
<organism evidence="1 2">
    <name type="scientific">Camellia lanceoleosa</name>
    <dbReference type="NCBI Taxonomy" id="1840588"/>
    <lineage>
        <taxon>Eukaryota</taxon>
        <taxon>Viridiplantae</taxon>
        <taxon>Streptophyta</taxon>
        <taxon>Embryophyta</taxon>
        <taxon>Tracheophyta</taxon>
        <taxon>Spermatophyta</taxon>
        <taxon>Magnoliopsida</taxon>
        <taxon>eudicotyledons</taxon>
        <taxon>Gunneridae</taxon>
        <taxon>Pentapetalae</taxon>
        <taxon>asterids</taxon>
        <taxon>Ericales</taxon>
        <taxon>Theaceae</taxon>
        <taxon>Camellia</taxon>
    </lineage>
</organism>
<dbReference type="Proteomes" id="UP001060215">
    <property type="component" value="Chromosome 6"/>
</dbReference>
<evidence type="ECO:0000313" key="1">
    <source>
        <dbReference type="EMBL" id="KAI8022807.1"/>
    </source>
</evidence>
<protein>
    <submittedName>
        <fullName evidence="1">Uncharacterized protein</fullName>
    </submittedName>
</protein>
<keyword evidence="2" id="KW-1185">Reference proteome</keyword>
<name>A0ACC0IBZ3_9ERIC</name>
<accession>A0ACC0IBZ3</accession>
<comment type="caution">
    <text evidence="1">The sequence shown here is derived from an EMBL/GenBank/DDBJ whole genome shotgun (WGS) entry which is preliminary data.</text>
</comment>
<sequence>MTSTTKKRERIELIGKYEYDAMIAASLDDFEFLLSLTIEGAFLSSLLGSSETCDDYGDGKKQLKMAEKKRTIIVSGV</sequence>